<comment type="caution">
    <text evidence="2">The sequence shown here is derived from an EMBL/GenBank/DDBJ whole genome shotgun (WGS) entry which is preliminary data.</text>
</comment>
<sequence length="120" mass="13584">MPSLLKWFVLLIGLSFFGFVLSLLVRKKINEKNTIVWLGSSILILIVSANPKLLDVLARAVGVDYPPSLLFLLSMMVLLLLNLYHSIQISMLHDKIKELSQFVALRDSGDYPEEKTPEDK</sequence>
<keyword evidence="1" id="KW-0812">Transmembrane</keyword>
<proteinExistence type="predicted"/>
<dbReference type="InterPro" id="IPR019277">
    <property type="entry name" value="DUF2304"/>
</dbReference>
<keyword evidence="3" id="KW-1185">Reference proteome</keyword>
<dbReference type="Pfam" id="PF10066">
    <property type="entry name" value="DUF2304"/>
    <property type="match status" value="1"/>
</dbReference>
<dbReference type="RefSeq" id="WP_371753480.1">
    <property type="nucleotide sequence ID" value="NZ_JAYJLD010000007.1"/>
</dbReference>
<gene>
    <name evidence="2" type="ORF">VF724_06765</name>
</gene>
<feature type="transmembrane region" description="Helical" evidence="1">
    <location>
        <begin position="65"/>
        <end position="84"/>
    </location>
</feature>
<accession>A0ABU5ZFT7</accession>
<evidence type="ECO:0000313" key="2">
    <source>
        <dbReference type="EMBL" id="MEB3101364.1"/>
    </source>
</evidence>
<evidence type="ECO:0000256" key="1">
    <source>
        <dbReference type="SAM" id="Phobius"/>
    </source>
</evidence>
<keyword evidence="1" id="KW-1133">Transmembrane helix</keyword>
<evidence type="ECO:0000313" key="3">
    <source>
        <dbReference type="Proteomes" id="UP001310386"/>
    </source>
</evidence>
<keyword evidence="1" id="KW-0472">Membrane</keyword>
<feature type="transmembrane region" description="Helical" evidence="1">
    <location>
        <begin position="6"/>
        <end position="25"/>
    </location>
</feature>
<reference evidence="2" key="1">
    <citation type="submission" date="2023-12" db="EMBL/GenBank/DDBJ databases">
        <title>Fervidustalea candida gen. nov., sp. nov., a novel member of the family Paenibacillaceae isolated from a geothermal area.</title>
        <authorList>
            <person name="Li W.-J."/>
            <person name="Jiao J.-Y."/>
            <person name="Chen Y."/>
        </authorList>
    </citation>
    <scope>NUCLEOTIDE SEQUENCE</scope>
    <source>
        <strain evidence="2">SYSU GA230002</strain>
    </source>
</reference>
<name>A0ABU5ZFT7_9BACL</name>
<organism evidence="2 3">
    <name type="scientific">Ferviditalea candida</name>
    <dbReference type="NCBI Taxonomy" id="3108399"/>
    <lineage>
        <taxon>Bacteria</taxon>
        <taxon>Bacillati</taxon>
        <taxon>Bacillota</taxon>
        <taxon>Bacilli</taxon>
        <taxon>Bacillales</taxon>
        <taxon>Paenibacillaceae</taxon>
        <taxon>Ferviditalea</taxon>
    </lineage>
</organism>
<protein>
    <submittedName>
        <fullName evidence="2">DUF2304 domain-containing protein</fullName>
    </submittedName>
</protein>
<dbReference type="EMBL" id="JAYJLD010000007">
    <property type="protein sequence ID" value="MEB3101364.1"/>
    <property type="molecule type" value="Genomic_DNA"/>
</dbReference>
<feature type="transmembrane region" description="Helical" evidence="1">
    <location>
        <begin position="34"/>
        <end position="53"/>
    </location>
</feature>
<dbReference type="Proteomes" id="UP001310386">
    <property type="component" value="Unassembled WGS sequence"/>
</dbReference>